<sequence>MSLIDPVNAFFKEMGWEATRLEKVPVVTTGLQLPTGEVEIFAHAHDEQNRILIYVRPRGLDIPAERMLAVAEFLTRANYGLPLGNFEMDLQDGEINFKNSIEIVDCQVSVALVRPMVIGAVETVNRYLPGLQQVVAGADPAQAIAAVEAPQ</sequence>
<dbReference type="RefSeq" id="WP_341370485.1">
    <property type="nucleotide sequence ID" value="NZ_JBBPCO010000005.1"/>
</dbReference>
<proteinExistence type="predicted"/>
<name>A0ABU9D7R0_9PROT</name>
<dbReference type="EMBL" id="JBBPCO010000005">
    <property type="protein sequence ID" value="MEK8089426.1"/>
    <property type="molecule type" value="Genomic_DNA"/>
</dbReference>
<organism evidence="1 2">
    <name type="scientific">Thermithiobacillus plumbiphilus</name>
    <dbReference type="NCBI Taxonomy" id="1729899"/>
    <lineage>
        <taxon>Bacteria</taxon>
        <taxon>Pseudomonadati</taxon>
        <taxon>Pseudomonadota</taxon>
        <taxon>Acidithiobacillia</taxon>
        <taxon>Acidithiobacillales</taxon>
        <taxon>Thermithiobacillaceae</taxon>
        <taxon>Thermithiobacillus</taxon>
    </lineage>
</organism>
<dbReference type="InterPro" id="IPR019660">
    <property type="entry name" value="Put_sensory_transdc_reg_YbjN"/>
</dbReference>
<dbReference type="Proteomes" id="UP001446205">
    <property type="component" value="Unassembled WGS sequence"/>
</dbReference>
<evidence type="ECO:0000313" key="2">
    <source>
        <dbReference type="Proteomes" id="UP001446205"/>
    </source>
</evidence>
<gene>
    <name evidence="1" type="ORF">WOB96_06560</name>
</gene>
<dbReference type="Pfam" id="PF10722">
    <property type="entry name" value="YbjN"/>
    <property type="match status" value="1"/>
</dbReference>
<evidence type="ECO:0000313" key="1">
    <source>
        <dbReference type="EMBL" id="MEK8089426.1"/>
    </source>
</evidence>
<keyword evidence="2" id="KW-1185">Reference proteome</keyword>
<accession>A0ABU9D7R0</accession>
<reference evidence="1 2" key="1">
    <citation type="submission" date="2024-04" db="EMBL/GenBank/DDBJ databases">
        <authorList>
            <person name="Abashina T."/>
            <person name="Shaikin A."/>
        </authorList>
    </citation>
    <scope>NUCLEOTIDE SEQUENCE [LARGE SCALE GENOMIC DNA]</scope>
    <source>
        <strain evidence="1 2">AAFK</strain>
    </source>
</reference>
<protein>
    <submittedName>
        <fullName evidence="1">YbjN domain-containing protein</fullName>
    </submittedName>
</protein>
<comment type="caution">
    <text evidence="1">The sequence shown here is derived from an EMBL/GenBank/DDBJ whole genome shotgun (WGS) entry which is preliminary data.</text>
</comment>